<proteinExistence type="predicted"/>
<evidence type="ECO:0000313" key="1">
    <source>
        <dbReference type="EMBL" id="VAW37324.1"/>
    </source>
</evidence>
<gene>
    <name evidence="1" type="ORF">MNBD_DELTA04-1541</name>
</gene>
<organism evidence="1">
    <name type="scientific">hydrothermal vent metagenome</name>
    <dbReference type="NCBI Taxonomy" id="652676"/>
    <lineage>
        <taxon>unclassified sequences</taxon>
        <taxon>metagenomes</taxon>
        <taxon>ecological metagenomes</taxon>
    </lineage>
</organism>
<name>A0A3B0W147_9ZZZZ</name>
<accession>A0A3B0W147</accession>
<reference evidence="1" key="1">
    <citation type="submission" date="2018-06" db="EMBL/GenBank/DDBJ databases">
        <authorList>
            <person name="Zhirakovskaya E."/>
        </authorList>
    </citation>
    <scope>NUCLEOTIDE SEQUENCE</scope>
</reference>
<feature type="non-terminal residue" evidence="1">
    <location>
        <position position="109"/>
    </location>
</feature>
<protein>
    <submittedName>
        <fullName evidence="1">Uncharacterized protein</fullName>
    </submittedName>
</protein>
<dbReference type="AlphaFoldDB" id="A0A3B0W147"/>
<dbReference type="EMBL" id="UOEY01000039">
    <property type="protein sequence ID" value="VAW37324.1"/>
    <property type="molecule type" value="Genomic_DNA"/>
</dbReference>
<sequence length="109" mass="12957">MPWHTCYSLASLLRTARELSASCNTVTFDIFDTLLIRRIHDPDLVKPAVARFIAARARNLGRRWTWPQVQTLRDRFEKEQRRQTATRFDDHEACYPDYMARVLREIFAD</sequence>